<comment type="catalytic activity">
    <reaction evidence="1">
        <text>ATP + protein L-histidine = ADP + protein N-phospho-L-histidine.</text>
        <dbReference type="EC" id="2.7.13.3"/>
    </reaction>
</comment>
<evidence type="ECO:0000256" key="1">
    <source>
        <dbReference type="ARBA" id="ARBA00000085"/>
    </source>
</evidence>
<sequence>MANSSSLTLNIFKQCRIRAVPLWQCPQFLFLVMGVINIASMILAYVFGRDLLSVEFVIVIVVSIAIVLLFLSYIITRNFEKLMELNQMKTEFISIISHQLRTPLSATRWAVSTMLAGGQTEEDKLSYLALLKENNDRMVRLLNDLLLVARIEQGRVDFKPQKFLMQDVAAQVVNNFKNYAKANNVNIVVEGGDENCLVMADPEYIKLVIQNLVDNSVRYIVKKGQVTVKTFLKRGNVVCAVKDTGVGIPLSDQNQIFQKFFRSKNVMRYQTEGTGLGLFIAKAIIEFSGGKMYFKSKENQGSIFYFTLPIAKK</sequence>
<evidence type="ECO:0000256" key="3">
    <source>
        <dbReference type="ARBA" id="ARBA00022553"/>
    </source>
</evidence>
<dbReference type="AlphaFoldDB" id="A0A2M8KEY5"/>
<proteinExistence type="predicted"/>
<dbReference type="PROSITE" id="PS50109">
    <property type="entry name" value="HIS_KIN"/>
    <property type="match status" value="1"/>
</dbReference>
<evidence type="ECO:0000313" key="10">
    <source>
        <dbReference type="Proteomes" id="UP000231450"/>
    </source>
</evidence>
<keyword evidence="6" id="KW-0902">Two-component regulatory system</keyword>
<feature type="transmembrane region" description="Helical" evidence="7">
    <location>
        <begin position="54"/>
        <end position="75"/>
    </location>
</feature>
<evidence type="ECO:0000256" key="2">
    <source>
        <dbReference type="ARBA" id="ARBA00012438"/>
    </source>
</evidence>
<evidence type="ECO:0000256" key="4">
    <source>
        <dbReference type="ARBA" id="ARBA00022679"/>
    </source>
</evidence>
<feature type="transmembrane region" description="Helical" evidence="7">
    <location>
        <begin position="28"/>
        <end position="48"/>
    </location>
</feature>
<keyword evidence="3" id="KW-0597">Phosphoprotein</keyword>
<dbReference type="InterPro" id="IPR004358">
    <property type="entry name" value="Sig_transdc_His_kin-like_C"/>
</dbReference>
<protein>
    <recommendedName>
        <fullName evidence="2">histidine kinase</fullName>
        <ecNumber evidence="2">2.7.13.3</ecNumber>
    </recommendedName>
</protein>
<gene>
    <name evidence="9" type="ORF">COU81_00480</name>
</gene>
<dbReference type="PANTHER" id="PTHR43711">
    <property type="entry name" value="TWO-COMPONENT HISTIDINE KINASE"/>
    <property type="match status" value="1"/>
</dbReference>
<keyword evidence="5" id="KW-0418">Kinase</keyword>
<dbReference type="Pfam" id="PF00512">
    <property type="entry name" value="HisKA"/>
    <property type="match status" value="1"/>
</dbReference>
<dbReference type="FunFam" id="3.30.565.10:FF:000006">
    <property type="entry name" value="Sensor histidine kinase WalK"/>
    <property type="match status" value="1"/>
</dbReference>
<keyword evidence="7" id="KW-0812">Transmembrane</keyword>
<dbReference type="InterPro" id="IPR050736">
    <property type="entry name" value="Sensor_HK_Regulatory"/>
</dbReference>
<dbReference type="PANTHER" id="PTHR43711:SF31">
    <property type="entry name" value="HISTIDINE KINASE"/>
    <property type="match status" value="1"/>
</dbReference>
<keyword evidence="7" id="KW-0472">Membrane</keyword>
<organism evidence="9 10">
    <name type="scientific">Candidatus Portnoybacteria bacterium CG10_big_fil_rev_8_21_14_0_10_36_7</name>
    <dbReference type="NCBI Taxonomy" id="1974812"/>
    <lineage>
        <taxon>Bacteria</taxon>
        <taxon>Candidatus Portnoyibacteriota</taxon>
    </lineage>
</organism>
<dbReference type="InterPro" id="IPR003594">
    <property type="entry name" value="HATPase_dom"/>
</dbReference>
<keyword evidence="4" id="KW-0808">Transferase</keyword>
<evidence type="ECO:0000256" key="7">
    <source>
        <dbReference type="SAM" id="Phobius"/>
    </source>
</evidence>
<dbReference type="SMART" id="SM00387">
    <property type="entry name" value="HATPase_c"/>
    <property type="match status" value="1"/>
</dbReference>
<dbReference type="Gene3D" id="1.10.287.130">
    <property type="match status" value="1"/>
</dbReference>
<dbReference type="InterPro" id="IPR036097">
    <property type="entry name" value="HisK_dim/P_sf"/>
</dbReference>
<dbReference type="SUPFAM" id="SSF47384">
    <property type="entry name" value="Homodimeric domain of signal transducing histidine kinase"/>
    <property type="match status" value="1"/>
</dbReference>
<evidence type="ECO:0000256" key="6">
    <source>
        <dbReference type="ARBA" id="ARBA00023012"/>
    </source>
</evidence>
<dbReference type="Proteomes" id="UP000231450">
    <property type="component" value="Unassembled WGS sequence"/>
</dbReference>
<dbReference type="InterPro" id="IPR036890">
    <property type="entry name" value="HATPase_C_sf"/>
</dbReference>
<evidence type="ECO:0000256" key="5">
    <source>
        <dbReference type="ARBA" id="ARBA00022777"/>
    </source>
</evidence>
<dbReference type="GO" id="GO:0000155">
    <property type="term" value="F:phosphorelay sensor kinase activity"/>
    <property type="evidence" value="ECO:0007669"/>
    <property type="project" value="InterPro"/>
</dbReference>
<dbReference type="EMBL" id="PFDW01000009">
    <property type="protein sequence ID" value="PJE58486.1"/>
    <property type="molecule type" value="Genomic_DNA"/>
</dbReference>
<dbReference type="InterPro" id="IPR005467">
    <property type="entry name" value="His_kinase_dom"/>
</dbReference>
<dbReference type="EC" id="2.7.13.3" evidence="2"/>
<evidence type="ECO:0000313" key="9">
    <source>
        <dbReference type="EMBL" id="PJE58486.1"/>
    </source>
</evidence>
<dbReference type="PRINTS" id="PR00344">
    <property type="entry name" value="BCTRLSENSOR"/>
</dbReference>
<comment type="caution">
    <text evidence="9">The sequence shown here is derived from an EMBL/GenBank/DDBJ whole genome shotgun (WGS) entry which is preliminary data.</text>
</comment>
<accession>A0A2M8KEY5</accession>
<dbReference type="SUPFAM" id="SSF55874">
    <property type="entry name" value="ATPase domain of HSP90 chaperone/DNA topoisomerase II/histidine kinase"/>
    <property type="match status" value="1"/>
</dbReference>
<keyword evidence="7" id="KW-1133">Transmembrane helix</keyword>
<dbReference type="SMART" id="SM00388">
    <property type="entry name" value="HisKA"/>
    <property type="match status" value="1"/>
</dbReference>
<evidence type="ECO:0000259" key="8">
    <source>
        <dbReference type="PROSITE" id="PS50109"/>
    </source>
</evidence>
<dbReference type="InterPro" id="IPR003661">
    <property type="entry name" value="HisK_dim/P_dom"/>
</dbReference>
<name>A0A2M8KEY5_9BACT</name>
<reference evidence="10" key="1">
    <citation type="submission" date="2017-09" db="EMBL/GenBank/DDBJ databases">
        <title>Depth-based differentiation of microbial function through sediment-hosted aquifers and enrichment of novel symbionts in the deep terrestrial subsurface.</title>
        <authorList>
            <person name="Probst A.J."/>
            <person name="Ladd B."/>
            <person name="Jarett J.K."/>
            <person name="Geller-Mcgrath D.E."/>
            <person name="Sieber C.M.K."/>
            <person name="Emerson J.B."/>
            <person name="Anantharaman K."/>
            <person name="Thomas B.C."/>
            <person name="Malmstrom R."/>
            <person name="Stieglmeier M."/>
            <person name="Klingl A."/>
            <person name="Woyke T."/>
            <person name="Ryan C.M."/>
            <person name="Banfield J.F."/>
        </authorList>
    </citation>
    <scope>NUCLEOTIDE SEQUENCE [LARGE SCALE GENOMIC DNA]</scope>
</reference>
<dbReference type="Pfam" id="PF02518">
    <property type="entry name" value="HATPase_c"/>
    <property type="match status" value="1"/>
</dbReference>
<dbReference type="Gene3D" id="3.30.565.10">
    <property type="entry name" value="Histidine kinase-like ATPase, C-terminal domain"/>
    <property type="match status" value="1"/>
</dbReference>
<feature type="domain" description="Histidine kinase" evidence="8">
    <location>
        <begin position="95"/>
        <end position="312"/>
    </location>
</feature>
<dbReference type="CDD" id="cd00082">
    <property type="entry name" value="HisKA"/>
    <property type="match status" value="1"/>
</dbReference>